<dbReference type="InterPro" id="IPR012001">
    <property type="entry name" value="Thiamin_PyroP_enz_TPP-bd_dom"/>
</dbReference>
<dbReference type="PANTHER" id="PTHR18968">
    <property type="entry name" value="THIAMINE PYROPHOSPHATE ENZYMES"/>
    <property type="match status" value="1"/>
</dbReference>
<dbReference type="GO" id="GO:0005948">
    <property type="term" value="C:acetolactate synthase complex"/>
    <property type="evidence" value="ECO:0007669"/>
    <property type="project" value="TreeGrafter"/>
</dbReference>
<dbReference type="InterPro" id="IPR045229">
    <property type="entry name" value="TPP_enz"/>
</dbReference>
<dbReference type="Proteomes" id="UP000587396">
    <property type="component" value="Unassembled WGS sequence"/>
</dbReference>
<dbReference type="InterPro" id="IPR029061">
    <property type="entry name" value="THDP-binding"/>
</dbReference>
<proteinExistence type="inferred from homology"/>
<dbReference type="GO" id="GO:0009097">
    <property type="term" value="P:isoleucine biosynthetic process"/>
    <property type="evidence" value="ECO:0007669"/>
    <property type="project" value="TreeGrafter"/>
</dbReference>
<dbReference type="GO" id="GO:0009099">
    <property type="term" value="P:L-valine biosynthetic process"/>
    <property type="evidence" value="ECO:0007669"/>
    <property type="project" value="TreeGrafter"/>
</dbReference>
<comment type="similarity">
    <text evidence="1">Belongs to the TPP enzyme family.</text>
</comment>
<dbReference type="AlphaFoldDB" id="A0A842JEX8"/>
<dbReference type="GO" id="GO:0003984">
    <property type="term" value="F:acetolactate synthase activity"/>
    <property type="evidence" value="ECO:0007669"/>
    <property type="project" value="TreeGrafter"/>
</dbReference>
<dbReference type="Pfam" id="PF02776">
    <property type="entry name" value="TPP_enzyme_N"/>
    <property type="match status" value="1"/>
</dbReference>
<evidence type="ECO:0000256" key="1">
    <source>
        <dbReference type="ARBA" id="ARBA00007812"/>
    </source>
</evidence>
<dbReference type="GO" id="GO:0050660">
    <property type="term" value="F:flavin adenine dinucleotide binding"/>
    <property type="evidence" value="ECO:0007669"/>
    <property type="project" value="TreeGrafter"/>
</dbReference>
<organism evidence="3 4">
    <name type="scientific">Gordonibacter massiliensis</name>
    <name type="common">ex Traore et al. 2017</name>
    <dbReference type="NCBI Taxonomy" id="1841863"/>
    <lineage>
        <taxon>Bacteria</taxon>
        <taxon>Bacillati</taxon>
        <taxon>Actinomycetota</taxon>
        <taxon>Coriobacteriia</taxon>
        <taxon>Eggerthellales</taxon>
        <taxon>Eggerthellaceae</taxon>
        <taxon>Gordonibacter</taxon>
    </lineage>
</organism>
<sequence length="177" mass="18763">MNCSEYLVDFLVRQGVTDVFGYAGGYIVPFMDALYKRKDAIAVHVCYNEQGCALAADGFARVSGNVGVYFTTSGPGAINALGGLADAWFDGVPLLGISGNTPSTEIKGSSGLRQYGFQETDIVAIADSITKYSVTPRSAKEFPKIVSMAYNTAILGRKGGVLIDFPLDIQQAGIDRG</sequence>
<dbReference type="GO" id="GO:0000287">
    <property type="term" value="F:magnesium ion binding"/>
    <property type="evidence" value="ECO:0007669"/>
    <property type="project" value="UniProtKB-ARBA"/>
</dbReference>
<accession>A0A842JEX8</accession>
<dbReference type="SUPFAM" id="SSF52518">
    <property type="entry name" value="Thiamin diphosphate-binding fold (THDP-binding)"/>
    <property type="match status" value="1"/>
</dbReference>
<feature type="domain" description="Thiamine pyrophosphate enzyme N-terminal TPP-binding" evidence="2">
    <location>
        <begin position="1"/>
        <end position="124"/>
    </location>
</feature>
<dbReference type="FunFam" id="3.40.50.970:FF:000007">
    <property type="entry name" value="Acetolactate synthase"/>
    <property type="match status" value="1"/>
</dbReference>
<name>A0A842JEX8_9ACTN</name>
<dbReference type="RefSeq" id="WP_185905755.1">
    <property type="nucleotide sequence ID" value="NZ_JACMSE010000009.1"/>
</dbReference>
<dbReference type="Gene3D" id="3.40.50.970">
    <property type="match status" value="1"/>
</dbReference>
<evidence type="ECO:0000313" key="3">
    <source>
        <dbReference type="EMBL" id="MBC2889994.1"/>
    </source>
</evidence>
<evidence type="ECO:0000313" key="4">
    <source>
        <dbReference type="Proteomes" id="UP000587396"/>
    </source>
</evidence>
<evidence type="ECO:0000259" key="2">
    <source>
        <dbReference type="Pfam" id="PF02776"/>
    </source>
</evidence>
<protein>
    <submittedName>
        <fullName evidence="3">Thiamine pyrophosphate-binding protein</fullName>
    </submittedName>
</protein>
<dbReference type="GO" id="GO:0030976">
    <property type="term" value="F:thiamine pyrophosphate binding"/>
    <property type="evidence" value="ECO:0007669"/>
    <property type="project" value="InterPro"/>
</dbReference>
<gene>
    <name evidence="3" type="ORF">H7313_11685</name>
</gene>
<reference evidence="3 4" key="1">
    <citation type="submission" date="2020-08" db="EMBL/GenBank/DDBJ databases">
        <authorList>
            <person name="Liu C."/>
            <person name="Sun Q."/>
        </authorList>
    </citation>
    <scope>NUCLEOTIDE SEQUENCE [LARGE SCALE GENOMIC DNA]</scope>
    <source>
        <strain evidence="3 4">N22</strain>
    </source>
</reference>
<comment type="caution">
    <text evidence="3">The sequence shown here is derived from an EMBL/GenBank/DDBJ whole genome shotgun (WGS) entry which is preliminary data.</text>
</comment>
<dbReference type="CDD" id="cd07035">
    <property type="entry name" value="TPP_PYR_POX_like"/>
    <property type="match status" value="1"/>
</dbReference>
<dbReference type="EMBL" id="JACMSE010000009">
    <property type="protein sequence ID" value="MBC2889994.1"/>
    <property type="molecule type" value="Genomic_DNA"/>
</dbReference>
<keyword evidence="4" id="KW-1185">Reference proteome</keyword>
<dbReference type="PANTHER" id="PTHR18968:SF13">
    <property type="entry name" value="ACETOLACTATE SYNTHASE CATALYTIC SUBUNIT, MITOCHONDRIAL"/>
    <property type="match status" value="1"/>
</dbReference>